<protein>
    <submittedName>
        <fullName evidence="1">Uncharacterized protein</fullName>
    </submittedName>
</protein>
<sequence length="162" mass="17911">MPRPEARVPVGRSRPIRTLTVVYALYAWGNFIHEVGLDRDAGWLAPALLRGERSVLNDHLTIIDEGPLPIDGPGTLFEVGGERIAGRDLAGRDLTGQEWRVARIRMATDGTREDALRITSEIEDAGDIDVDKDPDSNPVGIGEIVTVWEDQHGQWDLALIRL</sequence>
<accession>A0A8J4DYF1</accession>
<keyword evidence="2" id="KW-1185">Reference proteome</keyword>
<organism evidence="1 2">
    <name type="scientific">Virgisporangium aurantiacum</name>
    <dbReference type="NCBI Taxonomy" id="175570"/>
    <lineage>
        <taxon>Bacteria</taxon>
        <taxon>Bacillati</taxon>
        <taxon>Actinomycetota</taxon>
        <taxon>Actinomycetes</taxon>
        <taxon>Micromonosporales</taxon>
        <taxon>Micromonosporaceae</taxon>
        <taxon>Virgisporangium</taxon>
    </lineage>
</organism>
<name>A0A8J4DYF1_9ACTN</name>
<evidence type="ECO:0000313" key="1">
    <source>
        <dbReference type="EMBL" id="GIJ54849.1"/>
    </source>
</evidence>
<gene>
    <name evidence="1" type="ORF">Vau01_023650</name>
</gene>
<comment type="caution">
    <text evidence="1">The sequence shown here is derived from an EMBL/GenBank/DDBJ whole genome shotgun (WGS) entry which is preliminary data.</text>
</comment>
<evidence type="ECO:0000313" key="2">
    <source>
        <dbReference type="Proteomes" id="UP000612585"/>
    </source>
</evidence>
<reference evidence="1" key="1">
    <citation type="submission" date="2021-01" db="EMBL/GenBank/DDBJ databases">
        <title>Whole genome shotgun sequence of Virgisporangium aurantiacum NBRC 16421.</title>
        <authorList>
            <person name="Komaki H."/>
            <person name="Tamura T."/>
        </authorList>
    </citation>
    <scope>NUCLEOTIDE SEQUENCE</scope>
    <source>
        <strain evidence="1">NBRC 16421</strain>
    </source>
</reference>
<proteinExistence type="predicted"/>
<dbReference type="Proteomes" id="UP000612585">
    <property type="component" value="Unassembled WGS sequence"/>
</dbReference>
<dbReference type="EMBL" id="BOPG01000012">
    <property type="protein sequence ID" value="GIJ54849.1"/>
    <property type="molecule type" value="Genomic_DNA"/>
</dbReference>
<dbReference type="AlphaFoldDB" id="A0A8J4DYF1"/>